<keyword evidence="2" id="KW-1185">Reference proteome</keyword>
<organism evidence="1 2">
    <name type="scientific">Acetobacter sacchari</name>
    <dbReference type="NCBI Taxonomy" id="2661687"/>
    <lineage>
        <taxon>Bacteria</taxon>
        <taxon>Pseudomonadati</taxon>
        <taxon>Pseudomonadota</taxon>
        <taxon>Alphaproteobacteria</taxon>
        <taxon>Acetobacterales</taxon>
        <taxon>Acetobacteraceae</taxon>
        <taxon>Acetobacter</taxon>
    </lineage>
</organism>
<dbReference type="EMBL" id="JAFVMF010000022">
    <property type="protein sequence ID" value="MBO1361430.1"/>
    <property type="molecule type" value="Genomic_DNA"/>
</dbReference>
<proteinExistence type="predicted"/>
<evidence type="ECO:0000313" key="2">
    <source>
        <dbReference type="Proteomes" id="UP000664771"/>
    </source>
</evidence>
<reference evidence="1 2" key="1">
    <citation type="submission" date="2021-03" db="EMBL/GenBank/DDBJ databases">
        <title>The complete genome sequence of Acetobacter sacchari TBRC 11175.</title>
        <authorList>
            <person name="Charoenyingcharoen P."/>
            <person name="Yukphan P."/>
        </authorList>
    </citation>
    <scope>NUCLEOTIDE SEQUENCE [LARGE SCALE GENOMIC DNA]</scope>
    <source>
        <strain evidence="1 2">TBRC 11175</strain>
    </source>
</reference>
<protein>
    <recommendedName>
        <fullName evidence="3">Helix-turn-helix domain-containing protein</fullName>
    </recommendedName>
</protein>
<comment type="caution">
    <text evidence="1">The sequence shown here is derived from an EMBL/GenBank/DDBJ whole genome shotgun (WGS) entry which is preliminary data.</text>
</comment>
<dbReference type="RefSeq" id="WP_207883163.1">
    <property type="nucleotide sequence ID" value="NZ_JAFVMF010000022.1"/>
</dbReference>
<gene>
    <name evidence="1" type="ORF">J2D73_16720</name>
</gene>
<sequence>MARNKTIPNTYTVKEVSDITGYSESTIRRQIGAGQLWAVNINGLKFEDITAGERFVMGCWAQDAHVHFLSLFFSAARASEHPRTGGERKEIDNAISVAVRSYKRRFRAATLRNTSRPFPECLIWLLESFVWKIYAPEERRDELTSLADQVVEDLQCLGDIPIHVIADVRHRCYRAIAEYFEVAA</sequence>
<dbReference type="Proteomes" id="UP000664771">
    <property type="component" value="Unassembled WGS sequence"/>
</dbReference>
<evidence type="ECO:0000313" key="1">
    <source>
        <dbReference type="EMBL" id="MBO1361430.1"/>
    </source>
</evidence>
<name>A0ABS3LZW0_9PROT</name>
<evidence type="ECO:0008006" key="3">
    <source>
        <dbReference type="Google" id="ProtNLM"/>
    </source>
</evidence>
<accession>A0ABS3LZW0</accession>